<gene>
    <name evidence="2" type="ORF">JL811_16050</name>
</gene>
<dbReference type="PROSITE" id="PS51186">
    <property type="entry name" value="GNAT"/>
    <property type="match status" value="1"/>
</dbReference>
<dbReference type="SUPFAM" id="SSF55729">
    <property type="entry name" value="Acyl-CoA N-acyltransferases (Nat)"/>
    <property type="match status" value="1"/>
</dbReference>
<protein>
    <submittedName>
        <fullName evidence="2">GNAT family N-acetyltransferase</fullName>
    </submittedName>
</protein>
<comment type="caution">
    <text evidence="2">The sequence shown here is derived from an EMBL/GenBank/DDBJ whole genome shotgun (WGS) entry which is preliminary data.</text>
</comment>
<dbReference type="EMBL" id="JAESVN010000008">
    <property type="protein sequence ID" value="MBL4918739.1"/>
    <property type="molecule type" value="Genomic_DNA"/>
</dbReference>
<organism evidence="2 3">
    <name type="scientific">Szabonella alba</name>
    <dbReference type="NCBI Taxonomy" id="2804194"/>
    <lineage>
        <taxon>Bacteria</taxon>
        <taxon>Pseudomonadati</taxon>
        <taxon>Pseudomonadota</taxon>
        <taxon>Alphaproteobacteria</taxon>
        <taxon>Rhodobacterales</taxon>
        <taxon>Paracoccaceae</taxon>
        <taxon>Szabonella</taxon>
    </lineage>
</organism>
<sequence>MTLTAPPHLTGTPVLETERLRLRAPVAADLAPFADYYASPRSRFTSGPGDAAAAFRVFAMICGHWVLRGYGLFSITLRDGGQPIGLAGLLSPPSWPEGEIAWNLWSDAAEGKGYAFEAATAVRGYAFDRLGWDTAVSYIAPDNLRSAALARRLGAAEDAAARYPGDDPCLVFRHPAPGAAA</sequence>
<dbReference type="InterPro" id="IPR051531">
    <property type="entry name" value="N-acetyltransferase"/>
</dbReference>
<dbReference type="AlphaFoldDB" id="A0A8K0Y2Q6"/>
<proteinExistence type="predicted"/>
<dbReference type="RefSeq" id="WP_202689717.1">
    <property type="nucleotide sequence ID" value="NZ_JAESVN010000008.1"/>
</dbReference>
<dbReference type="InterPro" id="IPR016181">
    <property type="entry name" value="Acyl_CoA_acyltransferase"/>
</dbReference>
<dbReference type="InterPro" id="IPR000182">
    <property type="entry name" value="GNAT_dom"/>
</dbReference>
<evidence type="ECO:0000313" key="3">
    <source>
        <dbReference type="Proteomes" id="UP000648908"/>
    </source>
</evidence>
<reference evidence="2" key="1">
    <citation type="submission" date="2021-01" db="EMBL/GenBank/DDBJ databases">
        <title>Tabrizicola alba sp. nov. a motile alkaliphilic bacterium isolated from a soda lake.</title>
        <authorList>
            <person name="Szuroczki S."/>
            <person name="Abbaszade G."/>
            <person name="Schumann P."/>
            <person name="Toth E."/>
        </authorList>
    </citation>
    <scope>NUCLEOTIDE SEQUENCE</scope>
    <source>
        <strain evidence="2">DMG-N-6</strain>
    </source>
</reference>
<keyword evidence="3" id="KW-1185">Reference proteome</keyword>
<dbReference type="PANTHER" id="PTHR43792">
    <property type="entry name" value="GNAT FAMILY, PUTATIVE (AFU_ORTHOLOGUE AFUA_3G00765)-RELATED-RELATED"/>
    <property type="match status" value="1"/>
</dbReference>
<dbReference type="Gene3D" id="3.40.630.30">
    <property type="match status" value="1"/>
</dbReference>
<evidence type="ECO:0000313" key="2">
    <source>
        <dbReference type="EMBL" id="MBL4918739.1"/>
    </source>
</evidence>
<dbReference type="Proteomes" id="UP000648908">
    <property type="component" value="Unassembled WGS sequence"/>
</dbReference>
<feature type="domain" description="N-acetyltransferase" evidence="1">
    <location>
        <begin position="20"/>
        <end position="177"/>
    </location>
</feature>
<dbReference type="GO" id="GO:0016747">
    <property type="term" value="F:acyltransferase activity, transferring groups other than amino-acyl groups"/>
    <property type="evidence" value="ECO:0007669"/>
    <property type="project" value="InterPro"/>
</dbReference>
<name>A0A8K0Y2Q6_9RHOB</name>
<evidence type="ECO:0000259" key="1">
    <source>
        <dbReference type="PROSITE" id="PS51186"/>
    </source>
</evidence>
<dbReference type="PANTHER" id="PTHR43792:SF1">
    <property type="entry name" value="N-ACETYLTRANSFERASE DOMAIN-CONTAINING PROTEIN"/>
    <property type="match status" value="1"/>
</dbReference>
<dbReference type="Pfam" id="PF13302">
    <property type="entry name" value="Acetyltransf_3"/>
    <property type="match status" value="1"/>
</dbReference>
<accession>A0A8K0Y2Q6</accession>